<dbReference type="EMBL" id="CP001826">
    <property type="protein sequence ID" value="ACZ43286.1"/>
    <property type="molecule type" value="Genomic_DNA"/>
</dbReference>
<dbReference type="NCBIfam" id="NF033611">
    <property type="entry name" value="SAVED"/>
    <property type="match status" value="1"/>
</dbReference>
<feature type="domain" description="SMODS-associated and fused to various effectors" evidence="2">
    <location>
        <begin position="71"/>
        <end position="195"/>
    </location>
</feature>
<sequence length="202" mass="22632">MFHIFLNCPAALAVGLGASIDCLKKVVVYHYNVAPEPVSELNGSLSGSYRYLRVIDLSNISPHILKQRVGPNYDYINKQQVLITDGNDVCMALGLSSHNPGAAARSFAQKNKWSLICLDNKYNGHLSRDQDWLQVMREVVSELLRLGGQEGVRIHLVLSAPIAMAFAIGMGLGMQMQVTVYNWFRERQTYIRVLDLNKLQLL</sequence>
<evidence type="ECO:0000313" key="3">
    <source>
        <dbReference type="EMBL" id="ACZ43286.1"/>
    </source>
</evidence>
<dbReference type="STRING" id="525904.Tter_2389"/>
<gene>
    <name evidence="3" type="ordered locus">Tter_2389</name>
</gene>
<dbReference type="Proteomes" id="UP000000323">
    <property type="component" value="Chromosome 2"/>
</dbReference>
<evidence type="ECO:0000256" key="1">
    <source>
        <dbReference type="SAM" id="Phobius"/>
    </source>
</evidence>
<evidence type="ECO:0000259" key="2">
    <source>
        <dbReference type="Pfam" id="PF18145"/>
    </source>
</evidence>
<name>D1CHR5_THET1</name>
<evidence type="ECO:0000313" key="4">
    <source>
        <dbReference type="Proteomes" id="UP000000323"/>
    </source>
</evidence>
<protein>
    <recommendedName>
        <fullName evidence="2">SMODS-associated and fused to various effectors domain-containing protein</fullName>
    </recommendedName>
</protein>
<dbReference type="KEGG" id="ttr:Tter_2389"/>
<keyword evidence="1" id="KW-0812">Transmembrane</keyword>
<dbReference type="AlphaFoldDB" id="D1CHR5"/>
<feature type="transmembrane region" description="Helical" evidence="1">
    <location>
        <begin position="162"/>
        <end position="184"/>
    </location>
</feature>
<dbReference type="Pfam" id="PF18145">
    <property type="entry name" value="SAVED"/>
    <property type="match status" value="1"/>
</dbReference>
<reference evidence="4" key="1">
    <citation type="journal article" date="2010" name="Stand. Genomic Sci.">
        <title>Complete genome sequence of 'Thermobaculum terrenum' type strain (YNP1).</title>
        <authorList>
            <person name="Kiss H."/>
            <person name="Cleland D."/>
            <person name="Lapidus A."/>
            <person name="Lucas S."/>
            <person name="Glavina Del Rio T."/>
            <person name="Nolan M."/>
            <person name="Tice H."/>
            <person name="Han C."/>
            <person name="Goodwin L."/>
            <person name="Pitluck S."/>
            <person name="Liolios K."/>
            <person name="Ivanova N."/>
            <person name="Mavromatis K."/>
            <person name="Ovchinnikova G."/>
            <person name="Pati A."/>
            <person name="Chen A."/>
            <person name="Palaniappan K."/>
            <person name="Land M."/>
            <person name="Hauser L."/>
            <person name="Chang Y."/>
            <person name="Jeffries C."/>
            <person name="Lu M."/>
            <person name="Brettin T."/>
            <person name="Detter J."/>
            <person name="Goker M."/>
            <person name="Tindall B."/>
            <person name="Beck B."/>
            <person name="McDermott T."/>
            <person name="Woyke T."/>
            <person name="Bristow J."/>
            <person name="Eisen J."/>
            <person name="Markowitz V."/>
            <person name="Hugenholtz P."/>
            <person name="Kyrpides N."/>
            <person name="Klenk H."/>
            <person name="Cheng J."/>
        </authorList>
    </citation>
    <scope>NUCLEOTIDE SEQUENCE [LARGE SCALE GENOMIC DNA]</scope>
    <source>
        <strain evidence="4">ATCC BAA-798 / YNP1</strain>
    </source>
</reference>
<keyword evidence="1" id="KW-0472">Membrane</keyword>
<accession>D1CHR5</accession>
<proteinExistence type="predicted"/>
<keyword evidence="4" id="KW-1185">Reference proteome</keyword>
<dbReference type="InterPro" id="IPR040836">
    <property type="entry name" value="SAVED"/>
</dbReference>
<dbReference type="eggNOG" id="COG1067">
    <property type="taxonomic scope" value="Bacteria"/>
</dbReference>
<keyword evidence="1" id="KW-1133">Transmembrane helix</keyword>
<organism evidence="3 4">
    <name type="scientific">Thermobaculum terrenum (strain ATCC BAA-798 / CCMEE 7001 / YNP1)</name>
    <dbReference type="NCBI Taxonomy" id="525904"/>
    <lineage>
        <taxon>Bacteria</taxon>
        <taxon>Bacillati</taxon>
        <taxon>Chloroflexota</taxon>
        <taxon>Chloroflexia</taxon>
        <taxon>Candidatus Thermobaculales</taxon>
        <taxon>Candidatus Thermobaculaceae</taxon>
        <taxon>Thermobaculum</taxon>
    </lineage>
</organism>
<dbReference type="HOGENOM" id="CLU_1354073_0_0_0"/>